<evidence type="ECO:0000313" key="1">
    <source>
        <dbReference type="Proteomes" id="UP000887564"/>
    </source>
</evidence>
<keyword evidence="1" id="KW-1185">Reference proteome</keyword>
<dbReference type="Proteomes" id="UP000887564">
    <property type="component" value="Unplaced"/>
</dbReference>
<name>A0A914S2P0_PAREQ</name>
<dbReference type="InterPro" id="IPR016024">
    <property type="entry name" value="ARM-type_fold"/>
</dbReference>
<sequence length="234" mass="26516">MIKPHVRVVVIEVLRLVARAEIEEMTAVMDELMEQYVDDVVPIAVDVTTELNQEEDRTVTIMGILSTLGSVLEIVEENSEVMAHVEVQVLRVIKSVLDNYQIDYFEEILALTNSLILTSVSEPMWEIFFDIHKVAVNEGGSLFVGKRVNALVEMAVNMFNDEFGEDDQIHAAKLLECLILQCQGRIDNLVPDIVQLAITRLHQPFEDGKELRPMLLLVCYSPYFNPPCKILCVN</sequence>
<accession>A0A914S2P0</accession>
<dbReference type="InterPro" id="IPR011989">
    <property type="entry name" value="ARM-like"/>
</dbReference>
<proteinExistence type="predicted"/>
<reference evidence="2" key="1">
    <citation type="submission" date="2022-11" db="UniProtKB">
        <authorList>
            <consortium name="WormBaseParasite"/>
        </authorList>
    </citation>
    <scope>IDENTIFICATION</scope>
</reference>
<protein>
    <submittedName>
        <fullName evidence="2">Uncharacterized protein</fullName>
    </submittedName>
</protein>
<evidence type="ECO:0000313" key="2">
    <source>
        <dbReference type="WBParaSite" id="PEQ_0001141901-mRNA-1"/>
    </source>
</evidence>
<dbReference type="AlphaFoldDB" id="A0A914S2P0"/>
<dbReference type="WBParaSite" id="PEQ_0001141901-mRNA-1">
    <property type="protein sequence ID" value="PEQ_0001141901-mRNA-1"/>
    <property type="gene ID" value="PEQ_0001141901"/>
</dbReference>
<dbReference type="SUPFAM" id="SSF48371">
    <property type="entry name" value="ARM repeat"/>
    <property type="match status" value="1"/>
</dbReference>
<organism evidence="1 2">
    <name type="scientific">Parascaris equorum</name>
    <name type="common">Equine roundworm</name>
    <dbReference type="NCBI Taxonomy" id="6256"/>
    <lineage>
        <taxon>Eukaryota</taxon>
        <taxon>Metazoa</taxon>
        <taxon>Ecdysozoa</taxon>
        <taxon>Nematoda</taxon>
        <taxon>Chromadorea</taxon>
        <taxon>Rhabditida</taxon>
        <taxon>Spirurina</taxon>
        <taxon>Ascaridomorpha</taxon>
        <taxon>Ascaridoidea</taxon>
        <taxon>Ascarididae</taxon>
        <taxon>Parascaris</taxon>
    </lineage>
</organism>
<dbReference type="Gene3D" id="1.25.10.10">
    <property type="entry name" value="Leucine-rich Repeat Variant"/>
    <property type="match status" value="1"/>
</dbReference>